<name>A0AAE9VQD9_9GAMM</name>
<protein>
    <submittedName>
        <fullName evidence="1">DUF2218 domain-containing protein</fullName>
    </submittedName>
</protein>
<dbReference type="RefSeq" id="WP_269818475.1">
    <property type="nucleotide sequence ID" value="NZ_CP114976.1"/>
</dbReference>
<evidence type="ECO:0000313" key="1">
    <source>
        <dbReference type="EMBL" id="WBE25533.1"/>
    </source>
</evidence>
<accession>A0AAE9VQD9</accession>
<dbReference type="AlphaFoldDB" id="A0AAE9VQD9"/>
<dbReference type="Gene3D" id="3.30.310.50">
    <property type="entry name" value="Alpha-D-phosphohexomutase, C-terminal domain"/>
    <property type="match status" value="1"/>
</dbReference>
<dbReference type="Pfam" id="PF09981">
    <property type="entry name" value="DUF2218"/>
    <property type="match status" value="1"/>
</dbReference>
<dbReference type="KEGG" id="dce:O6P33_01415"/>
<dbReference type="EMBL" id="CP114976">
    <property type="protein sequence ID" value="WBE25533.1"/>
    <property type="molecule type" value="Genomic_DNA"/>
</dbReference>
<dbReference type="PIRSF" id="PIRSF028291">
    <property type="entry name" value="UCP028291"/>
    <property type="match status" value="1"/>
</dbReference>
<keyword evidence="2" id="KW-1185">Reference proteome</keyword>
<sequence length="99" mass="11412">MTNKQSPTQISIAAIHTLHPQRLMTRLCKHWGHKFAVELAEQHCSIELPLGLCHMRCTDILQVQLHSDAEHISQLQQVVADHLRRMASMEELVIDWQQA</sequence>
<organism evidence="1 2">
    <name type="scientific">Denitrificimonas caeni</name>
    <dbReference type="NCBI Taxonomy" id="521720"/>
    <lineage>
        <taxon>Bacteria</taxon>
        <taxon>Pseudomonadati</taxon>
        <taxon>Pseudomonadota</taxon>
        <taxon>Gammaproteobacteria</taxon>
        <taxon>Pseudomonadales</taxon>
        <taxon>Pseudomonadaceae</taxon>
        <taxon>Denitrificimonas</taxon>
    </lineage>
</organism>
<gene>
    <name evidence="1" type="ORF">O6P33_01415</name>
</gene>
<dbReference type="InterPro" id="IPR014543">
    <property type="entry name" value="UCP028291"/>
</dbReference>
<proteinExistence type="predicted"/>
<dbReference type="Proteomes" id="UP001212189">
    <property type="component" value="Chromosome"/>
</dbReference>
<evidence type="ECO:0000313" key="2">
    <source>
        <dbReference type="Proteomes" id="UP001212189"/>
    </source>
</evidence>
<reference evidence="1 2" key="1">
    <citation type="submission" date="2022-12" db="EMBL/GenBank/DDBJ databases">
        <title>Coexistence and Characterization of a Novel Tigecycline Resistance gene tet(X) variant and blaNDM-1 in a Pseudomonas caeni Isolate of Chicken Origin.</title>
        <authorList>
            <person name="Lu X."/>
            <person name="Zhang L."/>
            <person name="Li R."/>
            <person name="Wang Z."/>
        </authorList>
    </citation>
    <scope>NUCLEOTIDE SEQUENCE [LARGE SCALE GENOMIC DNA]</scope>
    <source>
        <strain evidence="1 2">CE14</strain>
    </source>
</reference>